<evidence type="ECO:0000313" key="6">
    <source>
        <dbReference type="EMBL" id="SDE74975.1"/>
    </source>
</evidence>
<dbReference type="FunFam" id="1.10.10.10:FF:000001">
    <property type="entry name" value="LysR family transcriptional regulator"/>
    <property type="match status" value="1"/>
</dbReference>
<dbReference type="Gene3D" id="3.40.190.10">
    <property type="entry name" value="Periplasmic binding protein-like II"/>
    <property type="match status" value="2"/>
</dbReference>
<evidence type="ECO:0000256" key="1">
    <source>
        <dbReference type="ARBA" id="ARBA00009437"/>
    </source>
</evidence>
<dbReference type="PANTHER" id="PTHR30126">
    <property type="entry name" value="HTH-TYPE TRANSCRIPTIONAL REGULATOR"/>
    <property type="match status" value="1"/>
</dbReference>
<dbReference type="InterPro" id="IPR036390">
    <property type="entry name" value="WH_DNA-bd_sf"/>
</dbReference>
<gene>
    <name evidence="6" type="ORF">SAMN04488105_10756</name>
</gene>
<dbReference type="InterPro" id="IPR005119">
    <property type="entry name" value="LysR_subst-bd"/>
</dbReference>
<evidence type="ECO:0000313" key="7">
    <source>
        <dbReference type="Proteomes" id="UP000198994"/>
    </source>
</evidence>
<dbReference type="RefSeq" id="WP_089959235.1">
    <property type="nucleotide sequence ID" value="NZ_FNAV01000007.1"/>
</dbReference>
<dbReference type="PANTHER" id="PTHR30126:SF40">
    <property type="entry name" value="HTH-TYPE TRANSCRIPTIONAL REGULATOR GLTR"/>
    <property type="match status" value="1"/>
</dbReference>
<name>A0A1G7FHE5_9RHOB</name>
<protein>
    <submittedName>
        <fullName evidence="6">Transcriptional regulator, LysR family</fullName>
    </submittedName>
</protein>
<dbReference type="PROSITE" id="PS50931">
    <property type="entry name" value="HTH_LYSR"/>
    <property type="match status" value="1"/>
</dbReference>
<accession>A0A1G7FHE5</accession>
<dbReference type="Gene3D" id="1.10.10.10">
    <property type="entry name" value="Winged helix-like DNA-binding domain superfamily/Winged helix DNA-binding domain"/>
    <property type="match status" value="1"/>
</dbReference>
<dbReference type="STRING" id="282683.SAMN04488105_10756"/>
<keyword evidence="7" id="KW-1185">Reference proteome</keyword>
<reference evidence="7" key="1">
    <citation type="submission" date="2016-10" db="EMBL/GenBank/DDBJ databases">
        <authorList>
            <person name="Varghese N."/>
            <person name="Submissions S."/>
        </authorList>
    </citation>
    <scope>NUCLEOTIDE SEQUENCE [LARGE SCALE GENOMIC DNA]</scope>
    <source>
        <strain evidence="7">DSM 10146</strain>
    </source>
</reference>
<keyword evidence="4" id="KW-0804">Transcription</keyword>
<proteinExistence type="inferred from homology"/>
<organism evidence="6 7">
    <name type="scientific">Salipiger thiooxidans</name>
    <dbReference type="NCBI Taxonomy" id="282683"/>
    <lineage>
        <taxon>Bacteria</taxon>
        <taxon>Pseudomonadati</taxon>
        <taxon>Pseudomonadota</taxon>
        <taxon>Alphaproteobacteria</taxon>
        <taxon>Rhodobacterales</taxon>
        <taxon>Roseobacteraceae</taxon>
        <taxon>Salipiger</taxon>
    </lineage>
</organism>
<dbReference type="InterPro" id="IPR000847">
    <property type="entry name" value="LysR_HTH_N"/>
</dbReference>
<keyword evidence="3" id="KW-0238">DNA-binding</keyword>
<evidence type="ECO:0000256" key="2">
    <source>
        <dbReference type="ARBA" id="ARBA00023015"/>
    </source>
</evidence>
<dbReference type="Proteomes" id="UP000198994">
    <property type="component" value="Unassembled WGS sequence"/>
</dbReference>
<sequence>MQRFTSLNSILAFVTVAREGSVSRAAEVLNLTQPAISHQIKRLGEETGVSFFKRTPHGVELTRDGAALLPKAESVLSAMAEFRQSASRQIGQISGALRIGTIVDPEFIRLGPLLNQLGEAHPGITTELVHGISGEILEKLRRGQIDAGFYLAAPEAVDALVSAERMRSRVLVMFDYRIIAPAGWETKVSNADWRDLAKLPWIGTSTASVHNRLLRRIFSEHGCAQNVVALVDHEASMLEMVRAGVGLCLCRESIARAQQISCGLSICETHSVPACLVMLSAESRRSSPVVAALFNQLAAVWG</sequence>
<dbReference type="GO" id="GO:0000976">
    <property type="term" value="F:transcription cis-regulatory region binding"/>
    <property type="evidence" value="ECO:0007669"/>
    <property type="project" value="TreeGrafter"/>
</dbReference>
<dbReference type="SUPFAM" id="SSF46785">
    <property type="entry name" value="Winged helix' DNA-binding domain"/>
    <property type="match status" value="1"/>
</dbReference>
<dbReference type="GO" id="GO:0003700">
    <property type="term" value="F:DNA-binding transcription factor activity"/>
    <property type="evidence" value="ECO:0007669"/>
    <property type="project" value="InterPro"/>
</dbReference>
<dbReference type="CDD" id="cd05466">
    <property type="entry name" value="PBP2_LTTR_substrate"/>
    <property type="match status" value="1"/>
</dbReference>
<dbReference type="InterPro" id="IPR036388">
    <property type="entry name" value="WH-like_DNA-bd_sf"/>
</dbReference>
<comment type="similarity">
    <text evidence="1">Belongs to the LysR transcriptional regulatory family.</text>
</comment>
<dbReference type="PRINTS" id="PR00039">
    <property type="entry name" value="HTHLYSR"/>
</dbReference>
<dbReference type="Pfam" id="PF00126">
    <property type="entry name" value="HTH_1"/>
    <property type="match status" value="1"/>
</dbReference>
<evidence type="ECO:0000256" key="4">
    <source>
        <dbReference type="ARBA" id="ARBA00023163"/>
    </source>
</evidence>
<dbReference type="Pfam" id="PF03466">
    <property type="entry name" value="LysR_substrate"/>
    <property type="match status" value="1"/>
</dbReference>
<evidence type="ECO:0000256" key="3">
    <source>
        <dbReference type="ARBA" id="ARBA00023125"/>
    </source>
</evidence>
<dbReference type="EMBL" id="FNAV01000007">
    <property type="protein sequence ID" value="SDE74975.1"/>
    <property type="molecule type" value="Genomic_DNA"/>
</dbReference>
<feature type="domain" description="HTH lysR-type" evidence="5">
    <location>
        <begin position="5"/>
        <end position="62"/>
    </location>
</feature>
<dbReference type="SUPFAM" id="SSF53850">
    <property type="entry name" value="Periplasmic binding protein-like II"/>
    <property type="match status" value="1"/>
</dbReference>
<evidence type="ECO:0000259" key="5">
    <source>
        <dbReference type="PROSITE" id="PS50931"/>
    </source>
</evidence>
<keyword evidence="2" id="KW-0805">Transcription regulation</keyword>
<dbReference type="AlphaFoldDB" id="A0A1G7FHE5"/>
<dbReference type="OrthoDB" id="9803735at2"/>